<evidence type="ECO:0000313" key="4">
    <source>
        <dbReference type="Proteomes" id="UP001497472"/>
    </source>
</evidence>
<dbReference type="EMBL" id="CAVLEF010000282">
    <property type="protein sequence ID" value="CAK1556074.1"/>
    <property type="molecule type" value="Genomic_DNA"/>
</dbReference>
<keyword evidence="2" id="KW-0560">Oxidoreductase</keyword>
<dbReference type="AlphaFoldDB" id="A0AAV1K2S2"/>
<organism evidence="3 4">
    <name type="scientific">Leptosia nina</name>
    <dbReference type="NCBI Taxonomy" id="320188"/>
    <lineage>
        <taxon>Eukaryota</taxon>
        <taxon>Metazoa</taxon>
        <taxon>Ecdysozoa</taxon>
        <taxon>Arthropoda</taxon>
        <taxon>Hexapoda</taxon>
        <taxon>Insecta</taxon>
        <taxon>Pterygota</taxon>
        <taxon>Neoptera</taxon>
        <taxon>Endopterygota</taxon>
        <taxon>Lepidoptera</taxon>
        <taxon>Glossata</taxon>
        <taxon>Ditrysia</taxon>
        <taxon>Papilionoidea</taxon>
        <taxon>Pieridae</taxon>
        <taxon>Pierinae</taxon>
        <taxon>Leptosia</taxon>
    </lineage>
</organism>
<accession>A0AAV1K2S2</accession>
<comment type="caution">
    <text evidence="3">The sequence shown here is derived from an EMBL/GenBank/DDBJ whole genome shotgun (WGS) entry which is preliminary data.</text>
</comment>
<comment type="similarity">
    <text evidence="1">Belongs to the short-chain dehydrogenases/reductases (SDR) family.</text>
</comment>
<dbReference type="GO" id="GO:0016616">
    <property type="term" value="F:oxidoreductase activity, acting on the CH-OH group of donors, NAD or NADP as acceptor"/>
    <property type="evidence" value="ECO:0007669"/>
    <property type="project" value="TreeGrafter"/>
</dbReference>
<dbReference type="InterPro" id="IPR036291">
    <property type="entry name" value="NAD(P)-bd_dom_sf"/>
</dbReference>
<name>A0AAV1K2S2_9NEOP</name>
<proteinExistence type="inferred from homology"/>
<dbReference type="PANTHER" id="PTHR44229">
    <property type="entry name" value="15-HYDROXYPROSTAGLANDIN DEHYDROGENASE [NAD(+)]"/>
    <property type="match status" value="1"/>
</dbReference>
<dbReference type="InterPro" id="IPR002347">
    <property type="entry name" value="SDR_fam"/>
</dbReference>
<evidence type="ECO:0000256" key="2">
    <source>
        <dbReference type="ARBA" id="ARBA00023002"/>
    </source>
</evidence>
<dbReference type="Proteomes" id="UP001497472">
    <property type="component" value="Unassembled WGS sequence"/>
</dbReference>
<keyword evidence="4" id="KW-1185">Reference proteome</keyword>
<dbReference type="Gene3D" id="3.40.50.720">
    <property type="entry name" value="NAD(P)-binding Rossmann-like Domain"/>
    <property type="match status" value="1"/>
</dbReference>
<dbReference type="PRINTS" id="PR00081">
    <property type="entry name" value="GDHRDH"/>
</dbReference>
<evidence type="ECO:0000256" key="1">
    <source>
        <dbReference type="ARBA" id="ARBA00006484"/>
    </source>
</evidence>
<dbReference type="Pfam" id="PF00106">
    <property type="entry name" value="adh_short"/>
    <property type="match status" value="1"/>
</dbReference>
<dbReference type="SUPFAM" id="SSF51735">
    <property type="entry name" value="NAD(P)-binding Rossmann-fold domains"/>
    <property type="match status" value="1"/>
</dbReference>
<sequence>MAYDLREKIVFITGGALGIGALSAKFFLDEGVKHVTVTDVNDSAGKKLESELNSKFKGRMKFIKCDVTVDEELFGVYNQIINEFGFIDVVINNAGIMNDSIYKKAIEVNFLPSNYEGTGVRVITMCYGATDTSLLSKDKLASFEREINEDLYNFVHSVPLQRADSAAKSLIEVCKQGESGSTWLSKNDLPVEDVTPLDFVYSIFPVHNLFCT</sequence>
<reference evidence="3 4" key="1">
    <citation type="submission" date="2023-11" db="EMBL/GenBank/DDBJ databases">
        <authorList>
            <person name="Okamura Y."/>
        </authorList>
    </citation>
    <scope>NUCLEOTIDE SEQUENCE [LARGE SCALE GENOMIC DNA]</scope>
</reference>
<protein>
    <submittedName>
        <fullName evidence="3">Uncharacterized protein</fullName>
    </submittedName>
</protein>
<evidence type="ECO:0000313" key="3">
    <source>
        <dbReference type="EMBL" id="CAK1556074.1"/>
    </source>
</evidence>
<dbReference type="GO" id="GO:0005737">
    <property type="term" value="C:cytoplasm"/>
    <property type="evidence" value="ECO:0007669"/>
    <property type="project" value="TreeGrafter"/>
</dbReference>
<dbReference type="PANTHER" id="PTHR44229:SF8">
    <property type="entry name" value="ALCOHOL DEHYDROGENASE-RELATED"/>
    <property type="match status" value="1"/>
</dbReference>
<gene>
    <name evidence="3" type="ORF">LNINA_LOCUS14845</name>
</gene>